<organism evidence="2 3">
    <name type="scientific">Puccinia graminis f. sp. tritici</name>
    <dbReference type="NCBI Taxonomy" id="56615"/>
    <lineage>
        <taxon>Eukaryota</taxon>
        <taxon>Fungi</taxon>
        <taxon>Dikarya</taxon>
        <taxon>Basidiomycota</taxon>
        <taxon>Pucciniomycotina</taxon>
        <taxon>Pucciniomycetes</taxon>
        <taxon>Pucciniales</taxon>
        <taxon>Pucciniaceae</taxon>
        <taxon>Puccinia</taxon>
    </lineage>
</organism>
<protein>
    <submittedName>
        <fullName evidence="2">Uncharacterized protein</fullName>
    </submittedName>
</protein>
<feature type="compositionally biased region" description="Acidic residues" evidence="1">
    <location>
        <begin position="64"/>
        <end position="88"/>
    </location>
</feature>
<evidence type="ECO:0000256" key="1">
    <source>
        <dbReference type="SAM" id="MobiDB-lite"/>
    </source>
</evidence>
<accession>A0A5B0QRR5</accession>
<dbReference type="Proteomes" id="UP000325313">
    <property type="component" value="Unassembled WGS sequence"/>
</dbReference>
<evidence type="ECO:0000313" key="3">
    <source>
        <dbReference type="Proteomes" id="UP000325313"/>
    </source>
</evidence>
<proteinExistence type="predicted"/>
<feature type="region of interest" description="Disordered" evidence="1">
    <location>
        <begin position="1"/>
        <end position="105"/>
    </location>
</feature>
<reference evidence="2 3" key="1">
    <citation type="submission" date="2019-05" db="EMBL/GenBank/DDBJ databases">
        <title>Emergence of the Ug99 lineage of the wheat stem rust pathogen through somatic hybridization.</title>
        <authorList>
            <person name="Li F."/>
            <person name="Upadhyaya N.M."/>
            <person name="Sperschneider J."/>
            <person name="Matny O."/>
            <person name="Nguyen-Phuc H."/>
            <person name="Mago R."/>
            <person name="Raley C."/>
            <person name="Miller M.E."/>
            <person name="Silverstein K.A.T."/>
            <person name="Henningsen E."/>
            <person name="Hirsch C.D."/>
            <person name="Visser B."/>
            <person name="Pretorius Z.A."/>
            <person name="Steffenson B.J."/>
            <person name="Schwessinger B."/>
            <person name="Dodds P.N."/>
            <person name="Figueroa M."/>
        </authorList>
    </citation>
    <scope>NUCLEOTIDE SEQUENCE [LARGE SCALE GENOMIC DNA]</scope>
    <source>
        <strain evidence="2 3">Ug99</strain>
    </source>
</reference>
<evidence type="ECO:0000313" key="2">
    <source>
        <dbReference type="EMBL" id="KAA1115605.1"/>
    </source>
</evidence>
<feature type="compositionally biased region" description="Basic and acidic residues" evidence="1">
    <location>
        <begin position="89"/>
        <end position="99"/>
    </location>
</feature>
<dbReference type="AlphaFoldDB" id="A0A5B0QRR5"/>
<sequence length="105" mass="11518">MESKDDETIASRGDLTLGSEDAVENKEEENVIGSGSNAKIVGREDTVDEDEDKLMSNANTVEGTIDEDKEDELGSNLEVEQDAQEDELDSNHKMEKEKLASNLNS</sequence>
<comment type="caution">
    <text evidence="2">The sequence shown here is derived from an EMBL/GenBank/DDBJ whole genome shotgun (WGS) entry which is preliminary data.</text>
</comment>
<gene>
    <name evidence="2" type="ORF">PGTUg99_011043</name>
</gene>
<dbReference type="EMBL" id="VDEP01000272">
    <property type="protein sequence ID" value="KAA1115605.1"/>
    <property type="molecule type" value="Genomic_DNA"/>
</dbReference>
<name>A0A5B0QRR5_PUCGR</name>